<gene>
    <name evidence="5" type="ORF">RchiOBHm_Chr4g0410961</name>
</gene>
<dbReference type="GO" id="GO:0005524">
    <property type="term" value="F:ATP binding"/>
    <property type="evidence" value="ECO:0007669"/>
    <property type="project" value="InterPro"/>
</dbReference>
<dbReference type="InterPro" id="IPR036640">
    <property type="entry name" value="ABC1_TM_sf"/>
</dbReference>
<dbReference type="GO" id="GO:0016020">
    <property type="term" value="C:membrane"/>
    <property type="evidence" value="ECO:0007669"/>
    <property type="project" value="InterPro"/>
</dbReference>
<evidence type="ECO:0000256" key="2">
    <source>
        <dbReference type="ARBA" id="ARBA00022989"/>
    </source>
</evidence>
<dbReference type="Gene3D" id="1.20.1560.10">
    <property type="entry name" value="ABC transporter type 1, transmembrane domain"/>
    <property type="match status" value="1"/>
</dbReference>
<keyword evidence="6" id="KW-1185">Reference proteome</keyword>
<dbReference type="Proteomes" id="UP000238479">
    <property type="component" value="Chromosome 4"/>
</dbReference>
<name>A0A2P6QVH0_ROSCH</name>
<keyword evidence="2 4" id="KW-1133">Transmembrane helix</keyword>
<keyword evidence="3 4" id="KW-0472">Membrane</keyword>
<keyword evidence="1 4" id="KW-0812">Transmembrane</keyword>
<evidence type="ECO:0000256" key="3">
    <source>
        <dbReference type="ARBA" id="ARBA00023136"/>
    </source>
</evidence>
<sequence>MLMSTGPISAVGNGLCMSLMTIVMGDMINSFGETRNNKVVANAVSKGMRPSVTKAFIVIIVLQYLHFSAFTRICINKFTFNEKEKKKNKCYFGSLILENRISTALNKSILFS</sequence>
<accession>A0A2P6QVH0</accession>
<dbReference type="AlphaFoldDB" id="A0A2P6QVH0"/>
<evidence type="ECO:0000313" key="6">
    <source>
        <dbReference type="Proteomes" id="UP000238479"/>
    </source>
</evidence>
<organism evidence="5 6">
    <name type="scientific">Rosa chinensis</name>
    <name type="common">China rose</name>
    <dbReference type="NCBI Taxonomy" id="74649"/>
    <lineage>
        <taxon>Eukaryota</taxon>
        <taxon>Viridiplantae</taxon>
        <taxon>Streptophyta</taxon>
        <taxon>Embryophyta</taxon>
        <taxon>Tracheophyta</taxon>
        <taxon>Spermatophyta</taxon>
        <taxon>Magnoliopsida</taxon>
        <taxon>eudicotyledons</taxon>
        <taxon>Gunneridae</taxon>
        <taxon>Pentapetalae</taxon>
        <taxon>rosids</taxon>
        <taxon>fabids</taxon>
        <taxon>Rosales</taxon>
        <taxon>Rosaceae</taxon>
        <taxon>Rosoideae</taxon>
        <taxon>Rosoideae incertae sedis</taxon>
        <taxon>Rosa</taxon>
    </lineage>
</organism>
<protein>
    <submittedName>
        <fullName evidence="5">Uncharacterized protein</fullName>
    </submittedName>
</protein>
<evidence type="ECO:0000256" key="4">
    <source>
        <dbReference type="SAM" id="Phobius"/>
    </source>
</evidence>
<dbReference type="EMBL" id="PDCK01000042">
    <property type="protein sequence ID" value="PRQ38183.1"/>
    <property type="molecule type" value="Genomic_DNA"/>
</dbReference>
<evidence type="ECO:0000256" key="1">
    <source>
        <dbReference type="ARBA" id="ARBA00022692"/>
    </source>
</evidence>
<proteinExistence type="predicted"/>
<evidence type="ECO:0000313" key="5">
    <source>
        <dbReference type="EMBL" id="PRQ38183.1"/>
    </source>
</evidence>
<comment type="caution">
    <text evidence="5">The sequence shown here is derived from an EMBL/GenBank/DDBJ whole genome shotgun (WGS) entry which is preliminary data.</text>
</comment>
<feature type="transmembrane region" description="Helical" evidence="4">
    <location>
        <begin position="55"/>
        <end position="75"/>
    </location>
</feature>
<dbReference type="Gramene" id="PRQ38183">
    <property type="protein sequence ID" value="PRQ38183"/>
    <property type="gene ID" value="RchiOBHm_Chr4g0410961"/>
</dbReference>
<reference evidence="5 6" key="1">
    <citation type="journal article" date="2018" name="Nat. Genet.">
        <title>The Rosa genome provides new insights in the design of modern roses.</title>
        <authorList>
            <person name="Bendahmane M."/>
        </authorList>
    </citation>
    <scope>NUCLEOTIDE SEQUENCE [LARGE SCALE GENOMIC DNA]</scope>
    <source>
        <strain evidence="6">cv. Old Blush</strain>
    </source>
</reference>